<evidence type="ECO:0000313" key="3">
    <source>
        <dbReference type="EMBL" id="GGB29347.1"/>
    </source>
</evidence>
<dbReference type="PIRSF" id="PIRSF036389">
    <property type="entry name" value="IOR_B"/>
    <property type="match status" value="1"/>
</dbReference>
<reference evidence="3" key="2">
    <citation type="submission" date="2020-09" db="EMBL/GenBank/DDBJ databases">
        <authorList>
            <person name="Sun Q."/>
            <person name="Zhou Y."/>
        </authorList>
    </citation>
    <scope>NUCLEOTIDE SEQUENCE</scope>
    <source>
        <strain evidence="3">CGMCC 1.15330</strain>
    </source>
</reference>
<dbReference type="GO" id="GO:0016491">
    <property type="term" value="F:oxidoreductase activity"/>
    <property type="evidence" value="ECO:0007669"/>
    <property type="project" value="InterPro"/>
</dbReference>
<dbReference type="AlphaFoldDB" id="A0A916WSR8"/>
<dbReference type="Pfam" id="PF02738">
    <property type="entry name" value="MoCoBD_1"/>
    <property type="match status" value="1"/>
</dbReference>
<comment type="caution">
    <text evidence="3">The sequence shown here is derived from an EMBL/GenBank/DDBJ whole genome shotgun (WGS) entry which is preliminary data.</text>
</comment>
<dbReference type="InterPro" id="IPR046867">
    <property type="entry name" value="AldOxase/xan_DH_MoCoBD2"/>
</dbReference>
<dbReference type="SUPFAM" id="SSF54665">
    <property type="entry name" value="CO dehydrogenase molybdoprotein N-domain-like"/>
    <property type="match status" value="1"/>
</dbReference>
<protein>
    <submittedName>
        <fullName evidence="3">Aldehyde dehydrogenase</fullName>
    </submittedName>
</protein>
<name>A0A916WSR8_9SPHN</name>
<sequence>MIAPQFTLNAGAMVQISRRGVLIGGGAGIGLVAAWTLWPRRYAPTLTAGPGEHAFGAWLKVAEDGRIVVAVPQVEYGQGSWTGLAQIAADELGADWRTVGVEPAPLNPLYANPLGIDDLLEGMPAHWPAGDAHSAAPAPELTAASSSIRMFEEPLRAAAAAARAVLCMAAAQRWDADWTQASAAQGFVTLGKRRLRFADLAAEAARLSPPDPLPIGVAGAGALMGQPLPRLDAPAKVDGSAPFAADIRLPNMVHVAIGQAPPGDSRLLAVDRAAAQKVAGFIALVERPGWVAAAAATGWAAQRALDAAHPRFATDGAVVDDEAIAAALAAALDGDGHRIAGSGDLRETFAGATLFTATYRAAAGLHAAMETPAATAILRDDRLELWAQAEAPGRLRAAAAAAAGLAEGAVTLHPLQLGGGFGGALDPRAAEQAAILAMELKRPVSIVWSRGEALLHQRPRPPAVARMAARLGQGGAILGWQAKIAAPATGRDLAAALRPDRLTGLALGLDPADRYAVGGALPPYRIPAVAIDHHPAAIGLPTGHLRAGMHGLTCFFTESFLDELAHAARSEPVSYRIGMLGGEPRLARCLSTAASLGGWDGGVPGSGQGIAAHAFRGSYVAVMAEAQPGPDGRAQVGRLVAAVDCGRVVNPGLVRQLIEGGLIFGLAQALGASTGYARGLATTRGFDTLWLPRLADSPDITVEIIRSDEAPGGVAELAVPPVAPAIANALQTMTGQRIRHLPLTG</sequence>
<dbReference type="Pfam" id="PF20256">
    <property type="entry name" value="MoCoBD_2"/>
    <property type="match status" value="2"/>
</dbReference>
<organism evidence="3 4">
    <name type="scientific">Sphingomonas metalli</name>
    <dbReference type="NCBI Taxonomy" id="1779358"/>
    <lineage>
        <taxon>Bacteria</taxon>
        <taxon>Pseudomonadati</taxon>
        <taxon>Pseudomonadota</taxon>
        <taxon>Alphaproteobacteria</taxon>
        <taxon>Sphingomonadales</taxon>
        <taxon>Sphingomonadaceae</taxon>
        <taxon>Sphingomonas</taxon>
    </lineage>
</organism>
<feature type="transmembrane region" description="Helical" evidence="1">
    <location>
        <begin position="21"/>
        <end position="38"/>
    </location>
</feature>
<dbReference type="InterPro" id="IPR006311">
    <property type="entry name" value="TAT_signal"/>
</dbReference>
<proteinExistence type="predicted"/>
<dbReference type="SMART" id="SM01008">
    <property type="entry name" value="Ald_Xan_dh_C"/>
    <property type="match status" value="1"/>
</dbReference>
<keyword evidence="1" id="KW-0472">Membrane</keyword>
<reference evidence="3" key="1">
    <citation type="journal article" date="2014" name="Int. J. Syst. Evol. Microbiol.">
        <title>Complete genome sequence of Corynebacterium casei LMG S-19264T (=DSM 44701T), isolated from a smear-ripened cheese.</title>
        <authorList>
            <consortium name="US DOE Joint Genome Institute (JGI-PGF)"/>
            <person name="Walter F."/>
            <person name="Albersmeier A."/>
            <person name="Kalinowski J."/>
            <person name="Ruckert C."/>
        </authorList>
    </citation>
    <scope>NUCLEOTIDE SEQUENCE</scope>
    <source>
        <strain evidence="3">CGMCC 1.15330</strain>
    </source>
</reference>
<evidence type="ECO:0000259" key="2">
    <source>
        <dbReference type="SMART" id="SM01008"/>
    </source>
</evidence>
<evidence type="ECO:0000313" key="4">
    <source>
        <dbReference type="Proteomes" id="UP000623067"/>
    </source>
</evidence>
<dbReference type="InterPro" id="IPR012368">
    <property type="entry name" value="OxRdtase_Mopterin-bd_su_IorB"/>
</dbReference>
<dbReference type="InterPro" id="IPR000674">
    <property type="entry name" value="Ald_Oxase/Xan_DH_a/b"/>
</dbReference>
<feature type="domain" description="Aldehyde oxidase/xanthine dehydrogenase a/b hammerhead" evidence="2">
    <location>
        <begin position="238"/>
        <end position="316"/>
    </location>
</feature>
<gene>
    <name evidence="3" type="ORF">GCM10011380_18570</name>
</gene>
<dbReference type="Gene3D" id="3.90.1170.50">
    <property type="entry name" value="Aldehyde oxidase/xanthine dehydrogenase, a/b hammerhead"/>
    <property type="match status" value="1"/>
</dbReference>
<evidence type="ECO:0000256" key="1">
    <source>
        <dbReference type="SAM" id="Phobius"/>
    </source>
</evidence>
<keyword evidence="1" id="KW-1133">Transmembrane helix</keyword>
<dbReference type="Proteomes" id="UP000623067">
    <property type="component" value="Unassembled WGS sequence"/>
</dbReference>
<dbReference type="PROSITE" id="PS51318">
    <property type="entry name" value="TAT"/>
    <property type="match status" value="1"/>
</dbReference>
<dbReference type="InterPro" id="IPR036856">
    <property type="entry name" value="Ald_Oxase/Xan_DH_a/b_sf"/>
</dbReference>
<dbReference type="InterPro" id="IPR037165">
    <property type="entry name" value="AldOxase/xan_DH_Mopterin-bd_sf"/>
</dbReference>
<dbReference type="EMBL" id="BMIH01000002">
    <property type="protein sequence ID" value="GGB29347.1"/>
    <property type="molecule type" value="Genomic_DNA"/>
</dbReference>
<dbReference type="Gene3D" id="3.30.365.10">
    <property type="entry name" value="Aldehyde oxidase/xanthine dehydrogenase, molybdopterin binding domain"/>
    <property type="match status" value="4"/>
</dbReference>
<dbReference type="InterPro" id="IPR052516">
    <property type="entry name" value="N-heterocyclic_Hydroxylase"/>
</dbReference>
<dbReference type="PANTHER" id="PTHR47495">
    <property type="entry name" value="ALDEHYDE DEHYDROGENASE"/>
    <property type="match status" value="1"/>
</dbReference>
<dbReference type="InterPro" id="IPR008274">
    <property type="entry name" value="AldOxase/xan_DH_MoCoBD1"/>
</dbReference>
<keyword evidence="1" id="KW-0812">Transmembrane</keyword>
<dbReference type="SUPFAM" id="SSF56003">
    <property type="entry name" value="Molybdenum cofactor-binding domain"/>
    <property type="match status" value="2"/>
</dbReference>
<keyword evidence="4" id="KW-1185">Reference proteome</keyword>
<accession>A0A916WSR8</accession>
<dbReference type="PANTHER" id="PTHR47495:SF1">
    <property type="entry name" value="BLL3820 PROTEIN"/>
    <property type="match status" value="1"/>
</dbReference>